<evidence type="ECO:0000313" key="11">
    <source>
        <dbReference type="EMBL" id="ANK13052.1"/>
    </source>
</evidence>
<evidence type="ECO:0000256" key="3">
    <source>
        <dbReference type="ARBA" id="ARBA00022519"/>
    </source>
</evidence>
<dbReference type="InterPro" id="IPR034746">
    <property type="entry name" value="POTRA"/>
</dbReference>
<keyword evidence="4 9" id="KW-0132">Cell division</keyword>
<dbReference type="Gene3D" id="3.10.20.310">
    <property type="entry name" value="membrane protein fhac"/>
    <property type="match status" value="1"/>
</dbReference>
<keyword evidence="12" id="KW-1185">Reference proteome</keyword>
<feature type="transmembrane region" description="Helical" evidence="9">
    <location>
        <begin position="54"/>
        <end position="76"/>
    </location>
</feature>
<evidence type="ECO:0000256" key="8">
    <source>
        <dbReference type="ARBA" id="ARBA00023306"/>
    </source>
</evidence>
<evidence type="ECO:0000256" key="4">
    <source>
        <dbReference type="ARBA" id="ARBA00022618"/>
    </source>
</evidence>
<evidence type="ECO:0000256" key="1">
    <source>
        <dbReference type="ARBA" id="ARBA00004370"/>
    </source>
</evidence>
<dbReference type="GO" id="GO:0032153">
    <property type="term" value="C:cell division site"/>
    <property type="evidence" value="ECO:0007669"/>
    <property type="project" value="UniProtKB-UniRule"/>
</dbReference>
<dbReference type="GO" id="GO:0005886">
    <property type="term" value="C:plasma membrane"/>
    <property type="evidence" value="ECO:0007669"/>
    <property type="project" value="UniProtKB-SubCell"/>
</dbReference>
<keyword evidence="3 9" id="KW-0997">Cell inner membrane</keyword>
<evidence type="ECO:0000256" key="7">
    <source>
        <dbReference type="ARBA" id="ARBA00023136"/>
    </source>
</evidence>
<evidence type="ECO:0000256" key="6">
    <source>
        <dbReference type="ARBA" id="ARBA00022989"/>
    </source>
</evidence>
<evidence type="ECO:0000256" key="2">
    <source>
        <dbReference type="ARBA" id="ARBA00022475"/>
    </source>
</evidence>
<keyword evidence="6 9" id="KW-1133">Transmembrane helix</keyword>
<accession>A0A192D581</accession>
<dbReference type="GO" id="GO:0090529">
    <property type="term" value="P:cell septum assembly"/>
    <property type="evidence" value="ECO:0007669"/>
    <property type="project" value="InterPro"/>
</dbReference>
<protein>
    <recommendedName>
        <fullName evidence="9">Cell division protein FtsQ</fullName>
    </recommendedName>
</protein>
<dbReference type="HAMAP" id="MF_00911">
    <property type="entry name" value="FtsQ_subfam"/>
    <property type="match status" value="1"/>
</dbReference>
<dbReference type="OrthoDB" id="9783091at2"/>
<proteinExistence type="inferred from homology"/>
<dbReference type="InterPro" id="IPR013685">
    <property type="entry name" value="POTRA_FtsQ_type"/>
</dbReference>
<keyword evidence="5 9" id="KW-0812">Transmembrane</keyword>
<evidence type="ECO:0000313" key="12">
    <source>
        <dbReference type="Proteomes" id="UP000078263"/>
    </source>
</evidence>
<dbReference type="KEGG" id="pns:A9D12_08925"/>
<dbReference type="GO" id="GO:0043093">
    <property type="term" value="P:FtsZ-dependent cytokinesis"/>
    <property type="evidence" value="ECO:0007669"/>
    <property type="project" value="UniProtKB-UniRule"/>
</dbReference>
<dbReference type="PANTHER" id="PTHR35851:SF1">
    <property type="entry name" value="CELL DIVISION PROTEIN FTSQ"/>
    <property type="match status" value="1"/>
</dbReference>
<reference evidence="11 12" key="1">
    <citation type="submission" date="2016-05" db="EMBL/GenBank/DDBJ databases">
        <title>Compelete Genome Sequence of Bacteriochlorophyll-Synthesizing Bacterium Porphyrobacter neustonensis DSM 9434.</title>
        <authorList>
            <person name="Shi X.-L."/>
            <person name="Wu Y.-H."/>
            <person name="Cheng H."/>
            <person name="Xu L."/>
            <person name="Zhang X.-Q."/>
            <person name="Wang C.-S."/>
            <person name="Xu X.-W."/>
        </authorList>
    </citation>
    <scope>NUCLEOTIDE SEQUENCE [LARGE SCALE GENOMIC DNA]</scope>
    <source>
        <strain evidence="11 12">DSM 9434</strain>
    </source>
</reference>
<keyword evidence="2 9" id="KW-1003">Cell membrane</keyword>
<dbReference type="Pfam" id="PF08478">
    <property type="entry name" value="POTRA_1"/>
    <property type="match status" value="1"/>
</dbReference>
<name>A0A192D581_9SPHN</name>
<comment type="similarity">
    <text evidence="9">Belongs to the FtsQ/DivIB family. FtsQ subfamily.</text>
</comment>
<dbReference type="InterPro" id="IPR026579">
    <property type="entry name" value="FtsQ"/>
</dbReference>
<dbReference type="Pfam" id="PF03799">
    <property type="entry name" value="FtsQ_DivIB_C"/>
    <property type="match status" value="1"/>
</dbReference>
<organism evidence="11 12">
    <name type="scientific">Erythrobacter neustonensis</name>
    <dbReference type="NCBI Taxonomy" id="1112"/>
    <lineage>
        <taxon>Bacteria</taxon>
        <taxon>Pseudomonadati</taxon>
        <taxon>Pseudomonadota</taxon>
        <taxon>Alphaproteobacteria</taxon>
        <taxon>Sphingomonadales</taxon>
        <taxon>Erythrobacteraceae</taxon>
        <taxon>Erythrobacter/Porphyrobacter group</taxon>
        <taxon>Erythrobacter</taxon>
    </lineage>
</organism>
<dbReference type="STRING" id="1112.A9D12_08925"/>
<evidence type="ECO:0000256" key="5">
    <source>
        <dbReference type="ARBA" id="ARBA00022692"/>
    </source>
</evidence>
<dbReference type="PROSITE" id="PS51779">
    <property type="entry name" value="POTRA"/>
    <property type="match status" value="1"/>
</dbReference>
<dbReference type="EMBL" id="CP016033">
    <property type="protein sequence ID" value="ANK13052.1"/>
    <property type="molecule type" value="Genomic_DNA"/>
</dbReference>
<dbReference type="RefSeq" id="WP_068350999.1">
    <property type="nucleotide sequence ID" value="NZ_CP016033.1"/>
</dbReference>
<evidence type="ECO:0000259" key="10">
    <source>
        <dbReference type="PROSITE" id="PS51779"/>
    </source>
</evidence>
<dbReference type="InterPro" id="IPR005548">
    <property type="entry name" value="Cell_div_FtsQ/DivIB_C"/>
</dbReference>
<dbReference type="Proteomes" id="UP000078263">
    <property type="component" value="Chromosome"/>
</dbReference>
<sequence>MAQQIRRNGTGGVRRAVKAQSRAVTVRKARGSATGVIDRVMGVLPFTEDQWSRIWLAMIIGGAVGIAFIIASLAGVPALAQAQVAAVAADAGFEVRHVRVTGTSRMDEQQVYARALAVRNQAMPDVDIAALRDDLRALPWVSDARVSIQLPHTLAIDIVERKPHAVLEKADRLMLIDATGVELEPIAQAKAKGMLRLAGPGAGRQARALETLLSAAPALAPKVEAAEWVGNRRWNLTFTTGQLLALPEGEIEGATALVKFARLDGKNRLLGGKVLAFDMRTPPRLYMRLPEAVGQPKDVGGDAGKETT</sequence>
<feature type="domain" description="POTRA" evidence="10">
    <location>
        <begin position="93"/>
        <end position="161"/>
    </location>
</feature>
<comment type="function">
    <text evidence="9">Essential cell division protein.</text>
</comment>
<comment type="subcellular location">
    <subcellularLocation>
        <location evidence="9">Cell inner membrane</location>
        <topology evidence="9">Single-pass type II membrane protein</topology>
    </subcellularLocation>
    <subcellularLocation>
        <location evidence="1">Membrane</location>
    </subcellularLocation>
    <text evidence="9">Localizes to the division septum.</text>
</comment>
<evidence type="ECO:0000256" key="9">
    <source>
        <dbReference type="HAMAP-Rule" id="MF_00911"/>
    </source>
</evidence>
<dbReference type="PANTHER" id="PTHR35851">
    <property type="entry name" value="CELL DIVISION PROTEIN FTSQ"/>
    <property type="match status" value="1"/>
</dbReference>
<gene>
    <name evidence="9" type="primary">ftsQ</name>
    <name evidence="11" type="ORF">A9D12_08925</name>
</gene>
<dbReference type="AlphaFoldDB" id="A0A192D581"/>
<keyword evidence="8 9" id="KW-0131">Cell cycle</keyword>
<keyword evidence="7 9" id="KW-0472">Membrane</keyword>